<keyword evidence="5" id="KW-1185">Reference proteome</keyword>
<dbReference type="PROSITE" id="PS00901">
    <property type="entry name" value="CYS_SYNTHASE"/>
    <property type="match status" value="1"/>
</dbReference>
<feature type="domain" description="Tryptophan synthase beta chain-like PALP" evidence="3">
    <location>
        <begin position="15"/>
        <end position="303"/>
    </location>
</feature>
<dbReference type="InterPro" id="IPR001216">
    <property type="entry name" value="P-phosphate_BS"/>
</dbReference>
<dbReference type="InterPro" id="IPR036052">
    <property type="entry name" value="TrpB-like_PALP_sf"/>
</dbReference>
<dbReference type="SUPFAM" id="SSF53686">
    <property type="entry name" value="Tryptophan synthase beta subunit-like PLP-dependent enzymes"/>
    <property type="match status" value="1"/>
</dbReference>
<dbReference type="GO" id="GO:0006535">
    <property type="term" value="P:cysteine biosynthetic process from serine"/>
    <property type="evidence" value="ECO:0007669"/>
    <property type="project" value="InterPro"/>
</dbReference>
<dbReference type="InterPro" id="IPR050214">
    <property type="entry name" value="Cys_Synth/Cystath_Beta-Synth"/>
</dbReference>
<evidence type="ECO:0000259" key="3">
    <source>
        <dbReference type="Pfam" id="PF00291"/>
    </source>
</evidence>
<dbReference type="CDD" id="cd01561">
    <property type="entry name" value="CBS_like"/>
    <property type="match status" value="1"/>
</dbReference>
<dbReference type="EMBL" id="BMJH01000002">
    <property type="protein sequence ID" value="GGC68608.1"/>
    <property type="molecule type" value="Genomic_DNA"/>
</dbReference>
<dbReference type="Gene3D" id="3.40.50.1100">
    <property type="match status" value="2"/>
</dbReference>
<reference evidence="4" key="1">
    <citation type="journal article" date="2014" name="Int. J. Syst. Evol. Microbiol.">
        <title>Complete genome sequence of Corynebacterium casei LMG S-19264T (=DSM 44701T), isolated from a smear-ripened cheese.</title>
        <authorList>
            <consortium name="US DOE Joint Genome Institute (JGI-PGF)"/>
            <person name="Walter F."/>
            <person name="Albersmeier A."/>
            <person name="Kalinowski J."/>
            <person name="Ruckert C."/>
        </authorList>
    </citation>
    <scope>NUCLEOTIDE SEQUENCE</scope>
    <source>
        <strain evidence="4">CGMCC 1.15478</strain>
    </source>
</reference>
<evidence type="ECO:0000313" key="5">
    <source>
        <dbReference type="Proteomes" id="UP000641514"/>
    </source>
</evidence>
<accession>A0A916UCG5</accession>
<dbReference type="Pfam" id="PF00291">
    <property type="entry name" value="PALP"/>
    <property type="match status" value="1"/>
</dbReference>
<sequence length="335" mass="35692">MNTPVTTNLAVSADISDLVGHTPLVNLTRLFPDVPHTILMKLEMFNPGFSAKDRTAASLVDSAFETGQLQSGGTVVESSSGNLGLALARSCLLRDVRFICVADSRTNKATISMMRALGADVRIVDAISAGTSELLAARLKEVARIVGEIPGAVNLNQYSNPANPQAHELGTMAEIAEQTHGRVDHLFVATSTTGTLTGCRNFIDKTRMTTRITAVDSEGSALFGGTSRERFLPGLGAGLETRFSQDARLDDLVRVSEADCVRGCRLLARREAIIAGASTGGVVAALRRRLPSIDPADTVVLIAHDGGLPYAETVYSDAWVNDVLGLTKEQTEQWL</sequence>
<protein>
    <submittedName>
        <fullName evidence="4">2,3-diaminopropionate biosynthesis protein SbnA</fullName>
    </submittedName>
</protein>
<dbReference type="GO" id="GO:0016765">
    <property type="term" value="F:transferase activity, transferring alkyl or aryl (other than methyl) groups"/>
    <property type="evidence" value="ECO:0007669"/>
    <property type="project" value="UniProtKB-ARBA"/>
</dbReference>
<evidence type="ECO:0000313" key="4">
    <source>
        <dbReference type="EMBL" id="GGC68608.1"/>
    </source>
</evidence>
<dbReference type="PANTHER" id="PTHR10314">
    <property type="entry name" value="CYSTATHIONINE BETA-SYNTHASE"/>
    <property type="match status" value="1"/>
</dbReference>
<dbReference type="RefSeq" id="WP_188674353.1">
    <property type="nucleotide sequence ID" value="NZ_BMJH01000002.1"/>
</dbReference>
<organism evidence="4 5">
    <name type="scientific">Hoyosella rhizosphaerae</name>
    <dbReference type="NCBI Taxonomy" id="1755582"/>
    <lineage>
        <taxon>Bacteria</taxon>
        <taxon>Bacillati</taxon>
        <taxon>Actinomycetota</taxon>
        <taxon>Actinomycetes</taxon>
        <taxon>Mycobacteriales</taxon>
        <taxon>Hoyosellaceae</taxon>
        <taxon>Hoyosella</taxon>
    </lineage>
</organism>
<gene>
    <name evidence="4" type="ORF">GCM10011410_21690</name>
</gene>
<dbReference type="AlphaFoldDB" id="A0A916UCG5"/>
<comment type="cofactor">
    <cofactor evidence="1">
        <name>pyridoxal 5'-phosphate</name>
        <dbReference type="ChEBI" id="CHEBI:597326"/>
    </cofactor>
</comment>
<dbReference type="Proteomes" id="UP000641514">
    <property type="component" value="Unassembled WGS sequence"/>
</dbReference>
<comment type="caution">
    <text evidence="4">The sequence shown here is derived from an EMBL/GenBank/DDBJ whole genome shotgun (WGS) entry which is preliminary data.</text>
</comment>
<reference evidence="4" key="2">
    <citation type="submission" date="2020-09" db="EMBL/GenBank/DDBJ databases">
        <authorList>
            <person name="Sun Q."/>
            <person name="Zhou Y."/>
        </authorList>
    </citation>
    <scope>NUCLEOTIDE SEQUENCE</scope>
    <source>
        <strain evidence="4">CGMCC 1.15478</strain>
    </source>
</reference>
<dbReference type="InterPro" id="IPR001926">
    <property type="entry name" value="TrpB-like_PALP"/>
</dbReference>
<evidence type="ECO:0000256" key="2">
    <source>
        <dbReference type="ARBA" id="ARBA00022898"/>
    </source>
</evidence>
<evidence type="ECO:0000256" key="1">
    <source>
        <dbReference type="ARBA" id="ARBA00001933"/>
    </source>
</evidence>
<name>A0A916UCG5_9ACTN</name>
<keyword evidence="2" id="KW-0663">Pyridoxal phosphate</keyword>
<proteinExistence type="predicted"/>